<dbReference type="InterPro" id="IPR036188">
    <property type="entry name" value="FAD/NAD-bd_sf"/>
</dbReference>
<evidence type="ECO:0000259" key="4">
    <source>
        <dbReference type="Pfam" id="PF00890"/>
    </source>
</evidence>
<dbReference type="PRINTS" id="PR00469">
    <property type="entry name" value="PNDRDTASEII"/>
</dbReference>
<dbReference type="EMBL" id="JAOPKA010000003">
    <property type="protein sequence ID" value="MCU4741074.1"/>
    <property type="molecule type" value="Genomic_DNA"/>
</dbReference>
<accession>A0AAP2YYD4</accession>
<feature type="domain" description="FAD-dependent oxidoreductase 2 FAD-binding" evidence="4">
    <location>
        <begin position="20"/>
        <end position="101"/>
    </location>
</feature>
<evidence type="ECO:0000256" key="1">
    <source>
        <dbReference type="ARBA" id="ARBA00022630"/>
    </source>
</evidence>
<evidence type="ECO:0000313" key="5">
    <source>
        <dbReference type="EMBL" id="MCU4741074.1"/>
    </source>
</evidence>
<sequence>MTPEQTTAKTTASTTESPADVAIVGGGPAGCSAGVFTARAGLETVLFEHERSSLLKSAHLENYLGFPLGIQPAQFLDLAREHAREAGCRYRREAVVDVWLEGSEERREPEETRQAATERGEPASERTFVLETDGGVGGTEPSRYRANRLLVASWAHTDCLESLPVTREPEEPGPVMVLPTDGDGRTDCEGVYAAGRITSQHHQTIVNAGHGAHVALTLIRDDRPEYYNDWVVPEGYYARYDREVPDGVEEISIAERSRRKAKGIERMAAVFDDESVKDC</sequence>
<feature type="region of interest" description="Disordered" evidence="3">
    <location>
        <begin position="1"/>
        <end position="21"/>
    </location>
</feature>
<keyword evidence="1" id="KW-0285">Flavoprotein</keyword>
<feature type="compositionally biased region" description="Low complexity" evidence="3">
    <location>
        <begin position="1"/>
        <end position="18"/>
    </location>
</feature>
<dbReference type="InterPro" id="IPR003953">
    <property type="entry name" value="FAD-dep_OxRdtase_2_FAD-bd"/>
</dbReference>
<evidence type="ECO:0000313" key="6">
    <source>
        <dbReference type="Proteomes" id="UP001321018"/>
    </source>
</evidence>
<evidence type="ECO:0000256" key="2">
    <source>
        <dbReference type="ARBA" id="ARBA00023002"/>
    </source>
</evidence>
<dbReference type="Gene3D" id="3.50.50.60">
    <property type="entry name" value="FAD/NAD(P)-binding domain"/>
    <property type="match status" value="1"/>
</dbReference>
<dbReference type="InterPro" id="IPR050097">
    <property type="entry name" value="Ferredoxin-NADP_redctase_2"/>
</dbReference>
<evidence type="ECO:0000256" key="3">
    <source>
        <dbReference type="SAM" id="MobiDB-lite"/>
    </source>
</evidence>
<gene>
    <name evidence="5" type="ORF">OB960_06630</name>
</gene>
<feature type="region of interest" description="Disordered" evidence="3">
    <location>
        <begin position="103"/>
        <end position="123"/>
    </location>
</feature>
<dbReference type="SUPFAM" id="SSF51905">
    <property type="entry name" value="FAD/NAD(P)-binding domain"/>
    <property type="match status" value="1"/>
</dbReference>
<dbReference type="GO" id="GO:0016491">
    <property type="term" value="F:oxidoreductase activity"/>
    <property type="evidence" value="ECO:0007669"/>
    <property type="project" value="UniProtKB-KW"/>
</dbReference>
<comment type="caution">
    <text evidence="5">The sequence shown here is derived from an EMBL/GenBank/DDBJ whole genome shotgun (WGS) entry which is preliminary data.</text>
</comment>
<dbReference type="Proteomes" id="UP001321018">
    <property type="component" value="Unassembled WGS sequence"/>
</dbReference>
<proteinExistence type="predicted"/>
<dbReference type="Pfam" id="PF00890">
    <property type="entry name" value="FAD_binding_2"/>
    <property type="match status" value="1"/>
</dbReference>
<dbReference type="AlphaFoldDB" id="A0AAP2YYD4"/>
<dbReference type="PANTHER" id="PTHR48105">
    <property type="entry name" value="THIOREDOXIN REDUCTASE 1-RELATED-RELATED"/>
    <property type="match status" value="1"/>
</dbReference>
<keyword evidence="2" id="KW-0560">Oxidoreductase</keyword>
<name>A0AAP2YYD4_9EURY</name>
<organism evidence="5 6">
    <name type="scientific">Natronoglomus mannanivorans</name>
    <dbReference type="NCBI Taxonomy" id="2979990"/>
    <lineage>
        <taxon>Archaea</taxon>
        <taxon>Methanobacteriati</taxon>
        <taxon>Methanobacteriota</taxon>
        <taxon>Stenosarchaea group</taxon>
        <taxon>Halobacteria</taxon>
        <taxon>Halobacteriales</taxon>
        <taxon>Natrialbaceae</taxon>
        <taxon>Natronoglomus</taxon>
    </lineage>
</organism>
<protein>
    <submittedName>
        <fullName evidence="5">FAD-binding protein</fullName>
    </submittedName>
</protein>
<reference evidence="5" key="1">
    <citation type="submission" date="2022-09" db="EMBL/GenBank/DDBJ databases">
        <title>Enrichment on poylsaccharides allowed isolation of novel metabolic and taxonomic groups of Haloarchaea.</title>
        <authorList>
            <person name="Sorokin D.Y."/>
            <person name="Elcheninov A.G."/>
            <person name="Khizhniak T.V."/>
            <person name="Kolganova T.V."/>
            <person name="Kublanov I.V."/>
        </authorList>
    </citation>
    <scope>NUCLEOTIDE SEQUENCE</scope>
    <source>
        <strain evidence="5">AArc-xg1-1</strain>
    </source>
</reference>
<dbReference type="PRINTS" id="PR00368">
    <property type="entry name" value="FADPNR"/>
</dbReference>
<dbReference type="RefSeq" id="WP_338002909.1">
    <property type="nucleotide sequence ID" value="NZ_JAOPKA010000003.1"/>
</dbReference>